<dbReference type="Proteomes" id="UP000036503">
    <property type="component" value="Unassembled WGS sequence"/>
</dbReference>
<dbReference type="InterPro" id="IPR038987">
    <property type="entry name" value="MoeA-like"/>
</dbReference>
<comment type="caution">
    <text evidence="11">The sequence shown here is derived from an EMBL/GenBank/DDBJ whole genome shotgun (WGS) entry which is preliminary data.</text>
</comment>
<dbReference type="InterPro" id="IPR036425">
    <property type="entry name" value="MoaB/Mog-like_dom_sf"/>
</dbReference>
<evidence type="ECO:0000256" key="3">
    <source>
        <dbReference type="ARBA" id="ARBA00010763"/>
    </source>
</evidence>
<evidence type="ECO:0000313" key="11">
    <source>
        <dbReference type="EMBL" id="KMO86339.1"/>
    </source>
</evidence>
<name>A0A0J6WUW2_9FIRM</name>
<evidence type="ECO:0000256" key="6">
    <source>
        <dbReference type="ARBA" id="ARBA00022505"/>
    </source>
</evidence>
<evidence type="ECO:0000256" key="9">
    <source>
        <dbReference type="RuleBase" id="RU365090"/>
    </source>
</evidence>
<dbReference type="STRING" id="39029.BSR42_07655"/>
<dbReference type="GO" id="GO:0006777">
    <property type="term" value="P:Mo-molybdopterin cofactor biosynthetic process"/>
    <property type="evidence" value="ECO:0007669"/>
    <property type="project" value="UniProtKB-UniRule"/>
</dbReference>
<dbReference type="InterPro" id="IPR001453">
    <property type="entry name" value="MoaB/Mog_dom"/>
</dbReference>
<dbReference type="PANTHER" id="PTHR10192:SF5">
    <property type="entry name" value="GEPHYRIN"/>
    <property type="match status" value="1"/>
</dbReference>
<dbReference type="Pfam" id="PF03453">
    <property type="entry name" value="MoeA_N"/>
    <property type="match status" value="1"/>
</dbReference>
<dbReference type="InterPro" id="IPR005110">
    <property type="entry name" value="MoeA_linker/N"/>
</dbReference>
<organism evidence="11 12">
    <name type="scientific">Megasphaera cerevisiae DSM 20462</name>
    <dbReference type="NCBI Taxonomy" id="1122219"/>
    <lineage>
        <taxon>Bacteria</taxon>
        <taxon>Bacillati</taxon>
        <taxon>Bacillota</taxon>
        <taxon>Negativicutes</taxon>
        <taxon>Veillonellales</taxon>
        <taxon>Veillonellaceae</taxon>
        <taxon>Megasphaera</taxon>
    </lineage>
</organism>
<dbReference type="GO" id="GO:0005829">
    <property type="term" value="C:cytosol"/>
    <property type="evidence" value="ECO:0007669"/>
    <property type="project" value="TreeGrafter"/>
</dbReference>
<evidence type="ECO:0000256" key="2">
    <source>
        <dbReference type="ARBA" id="ARBA00005046"/>
    </source>
</evidence>
<keyword evidence="9" id="KW-0479">Metal-binding</keyword>
<dbReference type="Gene3D" id="2.170.190.11">
    <property type="entry name" value="Molybdopterin biosynthesis moea protein, domain 3"/>
    <property type="match status" value="1"/>
</dbReference>
<protein>
    <recommendedName>
        <fullName evidence="5 9">Molybdopterin molybdenumtransferase</fullName>
        <ecNumber evidence="4 9">2.10.1.1</ecNumber>
    </recommendedName>
</protein>
<dbReference type="Gene3D" id="2.40.340.10">
    <property type="entry name" value="MoeA, C-terminal, domain IV"/>
    <property type="match status" value="1"/>
</dbReference>
<evidence type="ECO:0000256" key="1">
    <source>
        <dbReference type="ARBA" id="ARBA00002901"/>
    </source>
</evidence>
<dbReference type="InterPro" id="IPR005111">
    <property type="entry name" value="MoeA_C_domain_IV"/>
</dbReference>
<keyword evidence="12" id="KW-1185">Reference proteome</keyword>
<dbReference type="UniPathway" id="UPA00344"/>
<accession>A0A0J6WUW2</accession>
<keyword evidence="9" id="KW-0460">Magnesium</keyword>
<dbReference type="SMART" id="SM00852">
    <property type="entry name" value="MoCF_biosynth"/>
    <property type="match status" value="1"/>
</dbReference>
<dbReference type="GO" id="GO:0046872">
    <property type="term" value="F:metal ion binding"/>
    <property type="evidence" value="ECO:0007669"/>
    <property type="project" value="UniProtKB-UniRule"/>
</dbReference>
<dbReference type="EC" id="2.10.1.1" evidence="4 9"/>
<proteinExistence type="inferred from homology"/>
<dbReference type="GO" id="GO:0061599">
    <property type="term" value="F:molybdopterin molybdotransferase activity"/>
    <property type="evidence" value="ECO:0007669"/>
    <property type="project" value="UniProtKB-UniRule"/>
</dbReference>
<evidence type="ECO:0000259" key="10">
    <source>
        <dbReference type="SMART" id="SM00852"/>
    </source>
</evidence>
<dbReference type="OrthoDB" id="9804758at2"/>
<keyword evidence="9" id="KW-0808">Transferase</keyword>
<reference evidence="11 12" key="1">
    <citation type="submission" date="2015-06" db="EMBL/GenBank/DDBJ databases">
        <title>Draft genome sequence of beer spoilage bacterium Megasphaera cerevisiae type strain 20462.</title>
        <authorList>
            <person name="Kutumbaka K."/>
            <person name="Pasmowitz J."/>
            <person name="Mategko J."/>
            <person name="Reyes D."/>
            <person name="Friedrich A."/>
            <person name="Han S."/>
            <person name="Martens-Habbena W."/>
            <person name="Neal-McKinney J."/>
            <person name="Janagama H.K."/>
            <person name="Nadala C."/>
            <person name="Samadpour M."/>
        </authorList>
    </citation>
    <scope>NUCLEOTIDE SEQUENCE [LARGE SCALE GENOMIC DNA]</scope>
    <source>
        <strain evidence="11 12">DSM 20462</strain>
    </source>
</reference>
<evidence type="ECO:0000313" key="12">
    <source>
        <dbReference type="Proteomes" id="UP000036503"/>
    </source>
</evidence>
<comment type="function">
    <text evidence="1 9">Catalyzes the insertion of molybdate into adenylated molybdopterin with the concomitant release of AMP.</text>
</comment>
<keyword evidence="7 9" id="KW-0501">Molybdenum cofactor biosynthesis</keyword>
<evidence type="ECO:0000256" key="4">
    <source>
        <dbReference type="ARBA" id="ARBA00013269"/>
    </source>
</evidence>
<dbReference type="InParanoid" id="A0A0J6WUW2"/>
<dbReference type="Gene3D" id="3.40.980.10">
    <property type="entry name" value="MoaB/Mog-like domain"/>
    <property type="match status" value="1"/>
</dbReference>
<dbReference type="CDD" id="cd00887">
    <property type="entry name" value="MoeA"/>
    <property type="match status" value="1"/>
</dbReference>
<feature type="domain" description="MoaB/Mog" evidence="10">
    <location>
        <begin position="176"/>
        <end position="322"/>
    </location>
</feature>
<comment type="similarity">
    <text evidence="3 9">Belongs to the MoeA family.</text>
</comment>
<comment type="catalytic activity">
    <reaction evidence="8">
        <text>adenylyl-molybdopterin + molybdate = Mo-molybdopterin + AMP + H(+)</text>
        <dbReference type="Rhea" id="RHEA:35047"/>
        <dbReference type="ChEBI" id="CHEBI:15378"/>
        <dbReference type="ChEBI" id="CHEBI:36264"/>
        <dbReference type="ChEBI" id="CHEBI:62727"/>
        <dbReference type="ChEBI" id="CHEBI:71302"/>
        <dbReference type="ChEBI" id="CHEBI:456215"/>
        <dbReference type="EC" id="2.10.1.1"/>
    </reaction>
</comment>
<dbReference type="SUPFAM" id="SSF63867">
    <property type="entry name" value="MoeA C-terminal domain-like"/>
    <property type="match status" value="1"/>
</dbReference>
<evidence type="ECO:0000256" key="5">
    <source>
        <dbReference type="ARBA" id="ARBA00021108"/>
    </source>
</evidence>
<dbReference type="RefSeq" id="WP_048514429.1">
    <property type="nucleotide sequence ID" value="NZ_FUXD01000027.1"/>
</dbReference>
<dbReference type="PATRIC" id="fig|1122219.3.peg.1420"/>
<keyword evidence="6 9" id="KW-0500">Molybdenum</keyword>
<gene>
    <name evidence="11" type="ORF">AB840_08595</name>
</gene>
<evidence type="ECO:0000256" key="8">
    <source>
        <dbReference type="ARBA" id="ARBA00047317"/>
    </source>
</evidence>
<sequence length="410" mass="44714">MKAVTLEEARHRWNGALAPRIPSIEYVSPQQAYGRIVGQDIRAIHPYPPYRKSPFDGYALHLDTQCRTYEIIATIGAGMLYTSPVAPGQAVRLMTGCAVPDSCNTVIMQEQTIRTGHTLEITVPLQAGDNIVPAGEECRRGDLLLPHGTYLTSGDVSVAVGMGNTQIPVYQDIRVLLLTSGREVVLPGEVRHAGQIYNSNAFFFRQLLIEEGIHSVSFYHVTDDPARLESEIEAVRNLAAQADLIISTGGVSVGLFDTMPQIYEALGAHCLYNRIAMRPGSASYGGIIERKDDPPRAVLGLSGNPAAAFNAYHLLAVPVLRRMRGEKDSDFPVITCRMHGSINKKNPVERFVQGHVSFDKGEAFFTPNHVITSSALLGLAHTNGLAILPKGDLPCRDGQTVRVLLLKRLS</sequence>
<evidence type="ECO:0000256" key="7">
    <source>
        <dbReference type="ARBA" id="ARBA00023150"/>
    </source>
</evidence>
<comment type="cofactor">
    <cofactor evidence="9">
        <name>Mg(2+)</name>
        <dbReference type="ChEBI" id="CHEBI:18420"/>
    </cofactor>
</comment>
<dbReference type="Pfam" id="PF03454">
    <property type="entry name" value="MoeA_C"/>
    <property type="match status" value="1"/>
</dbReference>
<dbReference type="InterPro" id="IPR036135">
    <property type="entry name" value="MoeA_linker/N_sf"/>
</dbReference>
<dbReference type="InterPro" id="IPR036688">
    <property type="entry name" value="MoeA_C_domain_IV_sf"/>
</dbReference>
<dbReference type="Gene3D" id="3.90.105.10">
    <property type="entry name" value="Molybdopterin biosynthesis moea protein, domain 2"/>
    <property type="match status" value="1"/>
</dbReference>
<dbReference type="FunCoup" id="A0A0J6WUW2">
    <property type="interactions" value="396"/>
</dbReference>
<dbReference type="SUPFAM" id="SSF63882">
    <property type="entry name" value="MoeA N-terminal region -like"/>
    <property type="match status" value="1"/>
</dbReference>
<comment type="pathway">
    <text evidence="2 9">Cofactor biosynthesis; molybdopterin biosynthesis.</text>
</comment>
<dbReference type="AlphaFoldDB" id="A0A0J6WUW2"/>
<dbReference type="PANTHER" id="PTHR10192">
    <property type="entry name" value="MOLYBDOPTERIN BIOSYNTHESIS PROTEIN"/>
    <property type="match status" value="1"/>
</dbReference>
<dbReference type="Pfam" id="PF00994">
    <property type="entry name" value="MoCF_biosynth"/>
    <property type="match status" value="1"/>
</dbReference>
<dbReference type="SUPFAM" id="SSF53218">
    <property type="entry name" value="Molybdenum cofactor biosynthesis proteins"/>
    <property type="match status" value="1"/>
</dbReference>
<dbReference type="EMBL" id="LEKT01000025">
    <property type="protein sequence ID" value="KMO86339.1"/>
    <property type="molecule type" value="Genomic_DNA"/>
</dbReference>